<keyword evidence="2" id="KW-1133">Transmembrane helix</keyword>
<keyword evidence="1" id="KW-0175">Coiled coil</keyword>
<keyword evidence="2" id="KW-0812">Transmembrane</keyword>
<dbReference type="KEGG" id="xla:108716641"/>
<dbReference type="Xenbase" id="XB-GENE-22167935">
    <property type="gene designation" value="irx5al.L"/>
</dbReference>
<name>A0A8J0VFP7_XENLA</name>
<feature type="transmembrane region" description="Helical" evidence="2">
    <location>
        <begin position="216"/>
        <end position="238"/>
    </location>
</feature>
<keyword evidence="2" id="KW-0472">Membrane</keyword>
<evidence type="ECO:0000256" key="2">
    <source>
        <dbReference type="SAM" id="Phobius"/>
    </source>
</evidence>
<evidence type="ECO:0000313" key="4">
    <source>
        <dbReference type="RefSeq" id="XP_018118413.1"/>
    </source>
</evidence>
<dbReference type="AlphaFoldDB" id="A0A8J0VFP7"/>
<evidence type="ECO:0000313" key="3">
    <source>
        <dbReference type="Proteomes" id="UP000186698"/>
    </source>
</evidence>
<accession>A0A8J0VFP7</accession>
<keyword evidence="3" id="KW-1185">Reference proteome</keyword>
<feature type="coiled-coil region" evidence="1">
    <location>
        <begin position="26"/>
        <end position="85"/>
    </location>
</feature>
<dbReference type="RefSeq" id="XP_018118413.1">
    <property type="nucleotide sequence ID" value="XM_018262924.2"/>
</dbReference>
<gene>
    <name evidence="5" type="primary">irx5al.L</name>
    <name evidence="4" type="synonym">irx5al.1.L</name>
</gene>
<reference evidence="4" key="1">
    <citation type="submission" date="2025-08" db="UniProtKB">
        <authorList>
            <consortium name="RefSeq"/>
        </authorList>
    </citation>
    <scope>IDENTIFICATION</scope>
    <source>
        <strain evidence="4">J_2021</strain>
        <tissue evidence="4">Erythrocytes</tissue>
    </source>
</reference>
<evidence type="ECO:0000313" key="5">
    <source>
        <dbReference type="Xenbase" id="XB-GENE-22167935"/>
    </source>
</evidence>
<dbReference type="CTD" id="108716641"/>
<evidence type="ECO:0000256" key="1">
    <source>
        <dbReference type="SAM" id="Coils"/>
    </source>
</evidence>
<dbReference type="GeneID" id="108716641"/>
<feature type="coiled-coil region" evidence="1">
    <location>
        <begin position="132"/>
        <end position="188"/>
    </location>
</feature>
<sequence>MTMYFSHKRHFTNHVFFITEPNDLQRKELQQKKDLLSQNIEELKLTFNGRPTNFKSKENDLPPEAQEKASKVQEIQEKMKKLIHTVKGKHRKEIPVPDTRDASATPVTESPGLLQKGKDRLRQIAEKGDAAKKKVSDMIDDLKNTKDSAKKKLTDILSDLKNSKDSKVQEIKDTMEELLDAMKEKYRKGSFQLNTDQPVEDMLKEAFENLEKLRKIITTIICVLSLICVGILVCVAVYRTCHRRTEKDKVSQMEQGTS</sequence>
<dbReference type="Proteomes" id="UP000186698">
    <property type="component" value="Chromosome 5L"/>
</dbReference>
<proteinExistence type="predicted"/>
<dbReference type="AGR" id="Xenbase:XB-GENE-22167935"/>
<protein>
    <submittedName>
        <fullName evidence="4">Uncharacterized protein irx5al.1.L</fullName>
    </submittedName>
</protein>
<organism evidence="3 4">
    <name type="scientific">Xenopus laevis</name>
    <name type="common">African clawed frog</name>
    <dbReference type="NCBI Taxonomy" id="8355"/>
    <lineage>
        <taxon>Eukaryota</taxon>
        <taxon>Metazoa</taxon>
        <taxon>Chordata</taxon>
        <taxon>Craniata</taxon>
        <taxon>Vertebrata</taxon>
        <taxon>Euteleostomi</taxon>
        <taxon>Amphibia</taxon>
        <taxon>Batrachia</taxon>
        <taxon>Anura</taxon>
        <taxon>Pipoidea</taxon>
        <taxon>Pipidae</taxon>
        <taxon>Xenopodinae</taxon>
        <taxon>Xenopus</taxon>
        <taxon>Xenopus</taxon>
    </lineage>
</organism>